<evidence type="ECO:0000256" key="1">
    <source>
        <dbReference type="ARBA" id="ARBA00022491"/>
    </source>
</evidence>
<dbReference type="RefSeq" id="WP_189122625.1">
    <property type="nucleotide sequence ID" value="NZ_BMNH01000002.1"/>
</dbReference>
<dbReference type="GO" id="GO:0045892">
    <property type="term" value="P:negative regulation of DNA-templated transcription"/>
    <property type="evidence" value="ECO:0007669"/>
    <property type="project" value="InterPro"/>
</dbReference>
<dbReference type="PROSITE" id="PS50977">
    <property type="entry name" value="HTH_TETR_2"/>
    <property type="match status" value="1"/>
</dbReference>
<dbReference type="InterPro" id="IPR050109">
    <property type="entry name" value="HTH-type_TetR-like_transc_reg"/>
</dbReference>
<organism evidence="7 8">
    <name type="scientific">Nonomuraea cavernae</name>
    <dbReference type="NCBI Taxonomy" id="2045107"/>
    <lineage>
        <taxon>Bacteria</taxon>
        <taxon>Bacillati</taxon>
        <taxon>Actinomycetota</taxon>
        <taxon>Actinomycetes</taxon>
        <taxon>Streptosporangiales</taxon>
        <taxon>Streptosporangiaceae</taxon>
        <taxon>Nonomuraea</taxon>
    </lineage>
</organism>
<protein>
    <submittedName>
        <fullName evidence="7">TetR family transcriptional regulator</fullName>
    </submittedName>
</protein>
<dbReference type="EMBL" id="BMNH01000002">
    <property type="protein sequence ID" value="GGO62842.1"/>
    <property type="molecule type" value="Genomic_DNA"/>
</dbReference>
<dbReference type="Proteomes" id="UP000646523">
    <property type="component" value="Unassembled WGS sequence"/>
</dbReference>
<dbReference type="PANTHER" id="PTHR30055">
    <property type="entry name" value="HTH-TYPE TRANSCRIPTIONAL REGULATOR RUTR"/>
    <property type="match status" value="1"/>
</dbReference>
<dbReference type="PANTHER" id="PTHR30055:SF151">
    <property type="entry name" value="TRANSCRIPTIONAL REGULATORY PROTEIN"/>
    <property type="match status" value="1"/>
</dbReference>
<dbReference type="Pfam" id="PF02909">
    <property type="entry name" value="TetR_C_1"/>
    <property type="match status" value="1"/>
</dbReference>
<name>A0A917YPF2_9ACTN</name>
<dbReference type="SUPFAM" id="SSF48498">
    <property type="entry name" value="Tetracyclin repressor-like, C-terminal domain"/>
    <property type="match status" value="1"/>
</dbReference>
<evidence type="ECO:0000256" key="3">
    <source>
        <dbReference type="ARBA" id="ARBA00023125"/>
    </source>
</evidence>
<keyword evidence="8" id="KW-1185">Reference proteome</keyword>
<dbReference type="InterPro" id="IPR009057">
    <property type="entry name" value="Homeodomain-like_sf"/>
</dbReference>
<evidence type="ECO:0000256" key="2">
    <source>
        <dbReference type="ARBA" id="ARBA00023015"/>
    </source>
</evidence>
<feature type="DNA-binding region" description="H-T-H motif" evidence="5">
    <location>
        <begin position="40"/>
        <end position="59"/>
    </location>
</feature>
<feature type="domain" description="HTH tetR-type" evidence="6">
    <location>
        <begin position="17"/>
        <end position="77"/>
    </location>
</feature>
<dbReference type="InterPro" id="IPR003012">
    <property type="entry name" value="Tet_transcr_reg_TetR"/>
</dbReference>
<keyword evidence="4" id="KW-0804">Transcription</keyword>
<dbReference type="GO" id="GO:0000976">
    <property type="term" value="F:transcription cis-regulatory region binding"/>
    <property type="evidence" value="ECO:0007669"/>
    <property type="project" value="TreeGrafter"/>
</dbReference>
<dbReference type="InterPro" id="IPR036271">
    <property type="entry name" value="Tet_transcr_reg_TetR-rel_C_sf"/>
</dbReference>
<dbReference type="InterPro" id="IPR004111">
    <property type="entry name" value="Repressor_TetR_C"/>
</dbReference>
<evidence type="ECO:0000313" key="8">
    <source>
        <dbReference type="Proteomes" id="UP000646523"/>
    </source>
</evidence>
<evidence type="ECO:0000256" key="4">
    <source>
        <dbReference type="ARBA" id="ARBA00023163"/>
    </source>
</evidence>
<comment type="caution">
    <text evidence="7">The sequence shown here is derived from an EMBL/GenBank/DDBJ whole genome shotgun (WGS) entry which is preliminary data.</text>
</comment>
<dbReference type="GO" id="GO:0046677">
    <property type="term" value="P:response to antibiotic"/>
    <property type="evidence" value="ECO:0007669"/>
    <property type="project" value="InterPro"/>
</dbReference>
<keyword evidence="3 5" id="KW-0238">DNA-binding</keyword>
<reference evidence="7" key="1">
    <citation type="journal article" date="2014" name="Int. J. Syst. Evol. Microbiol.">
        <title>Complete genome sequence of Corynebacterium casei LMG S-19264T (=DSM 44701T), isolated from a smear-ripened cheese.</title>
        <authorList>
            <consortium name="US DOE Joint Genome Institute (JGI-PGF)"/>
            <person name="Walter F."/>
            <person name="Albersmeier A."/>
            <person name="Kalinowski J."/>
            <person name="Ruckert C."/>
        </authorList>
    </citation>
    <scope>NUCLEOTIDE SEQUENCE</scope>
    <source>
        <strain evidence="7">CGMCC 4.7368</strain>
    </source>
</reference>
<keyword evidence="2" id="KW-0805">Transcription regulation</keyword>
<dbReference type="PRINTS" id="PR00400">
    <property type="entry name" value="TETREPRESSOR"/>
</dbReference>
<accession>A0A917YPF2</accession>
<dbReference type="SUPFAM" id="SSF46689">
    <property type="entry name" value="Homeodomain-like"/>
    <property type="match status" value="1"/>
</dbReference>
<proteinExistence type="predicted"/>
<dbReference type="InterPro" id="IPR001647">
    <property type="entry name" value="HTH_TetR"/>
</dbReference>
<gene>
    <name evidence="7" type="ORF">GCM10012289_08350</name>
</gene>
<dbReference type="Pfam" id="PF00440">
    <property type="entry name" value="TetR_N"/>
    <property type="match status" value="1"/>
</dbReference>
<keyword evidence="1" id="KW-0678">Repressor</keyword>
<evidence type="ECO:0000256" key="5">
    <source>
        <dbReference type="PROSITE-ProRule" id="PRU00335"/>
    </source>
</evidence>
<dbReference type="AlphaFoldDB" id="A0A917YPF2"/>
<reference evidence="7" key="2">
    <citation type="submission" date="2020-09" db="EMBL/GenBank/DDBJ databases">
        <authorList>
            <person name="Sun Q."/>
            <person name="Zhou Y."/>
        </authorList>
    </citation>
    <scope>NUCLEOTIDE SEQUENCE</scope>
    <source>
        <strain evidence="7">CGMCC 4.7368</strain>
    </source>
</reference>
<dbReference type="GO" id="GO:0003700">
    <property type="term" value="F:DNA-binding transcription factor activity"/>
    <property type="evidence" value="ECO:0007669"/>
    <property type="project" value="TreeGrafter"/>
</dbReference>
<dbReference type="Gene3D" id="1.10.357.10">
    <property type="entry name" value="Tetracycline Repressor, domain 2"/>
    <property type="match status" value="1"/>
</dbReference>
<evidence type="ECO:0000259" key="6">
    <source>
        <dbReference type="PROSITE" id="PS50977"/>
    </source>
</evidence>
<evidence type="ECO:0000313" key="7">
    <source>
        <dbReference type="EMBL" id="GGO62842.1"/>
    </source>
</evidence>
<sequence>MAGESVWLRPRRQERQTLTLDRIVTEAVALLDTEGEARLTMRRLAERLDTGSTTLYWHVKTKDDVLDLALDAVFGEVPLPSGPAGPDGWRDRVSELAGAWRAAMLRHPWSTGLLDRPMMGPNALSRTEFLYATLAGAGFTGPDLPAAAFSLSTYVTGSATMQTRERDAADAAMRDHLRARHADYPTLAAHGLDHDWDETFARGLGYLLDGMTSRAGR</sequence>